<keyword evidence="1" id="KW-0175">Coiled coil</keyword>
<protein>
    <submittedName>
        <fullName evidence="3">Uncharacterized protein</fullName>
    </submittedName>
</protein>
<organism evidence="3 4">
    <name type="scientific">Obba rivulosa</name>
    <dbReference type="NCBI Taxonomy" id="1052685"/>
    <lineage>
        <taxon>Eukaryota</taxon>
        <taxon>Fungi</taxon>
        <taxon>Dikarya</taxon>
        <taxon>Basidiomycota</taxon>
        <taxon>Agaricomycotina</taxon>
        <taxon>Agaricomycetes</taxon>
        <taxon>Polyporales</taxon>
        <taxon>Gelatoporiaceae</taxon>
        <taxon>Obba</taxon>
    </lineage>
</organism>
<feature type="compositionally biased region" description="Low complexity" evidence="2">
    <location>
        <begin position="190"/>
        <end position="204"/>
    </location>
</feature>
<dbReference type="OrthoDB" id="3269067at2759"/>
<sequence length="460" mass="50473">MPPAPSPSALIADALASLSKATNLAFSTVEDNARAEVARARADAEKARAERDGAHNERDEARVALQELRIEEKEWMRRIEGLKASLDKADITIKHQTETIAQLRAEVQQWKLQLARLEETSRQEVLAWKEQCMRANDERCRLSVRVDELVAEQLARNTNANASLALAATPYPARTPYRTLPPGPDTLEPSATSTLTRRASSSLAHSESMPPLPARRSKPASHIQRPPSPAPSAGGPSRVPRQKVQAHADAPQKPPHTPVAQPAASARPPSQPRVIRRVHAVVEVKQESSEDEDVPLPPTRVARSASRGAYVPGDEMGEAEESEGSGDGSEYEPDAPVRAQPRRNSQGLQHAERRRRKNAVRPPGQVRKRAVDSEDEHGGGGDGKENVGRRMARARARLQDDDDEDDELLMGPDTSREEYPQSVQKPRASIVKTPASKKRKLEGEQNVNSVKTSATKVARR</sequence>
<reference evidence="3 4" key="1">
    <citation type="submission" date="2016-07" db="EMBL/GenBank/DDBJ databases">
        <title>Draft genome of the white-rot fungus Obba rivulosa 3A-2.</title>
        <authorList>
            <consortium name="DOE Joint Genome Institute"/>
            <person name="Miettinen O."/>
            <person name="Riley R."/>
            <person name="Acob R."/>
            <person name="Barry K."/>
            <person name="Cullen D."/>
            <person name="De Vries R."/>
            <person name="Hainaut M."/>
            <person name="Hatakka A."/>
            <person name="Henrissat B."/>
            <person name="Hilden K."/>
            <person name="Kuo R."/>
            <person name="Labutti K."/>
            <person name="Lipzen A."/>
            <person name="Makela M.R."/>
            <person name="Sandor L."/>
            <person name="Spatafora J.W."/>
            <person name="Grigoriev I.V."/>
            <person name="Hibbett D.S."/>
        </authorList>
    </citation>
    <scope>NUCLEOTIDE SEQUENCE [LARGE SCALE GENOMIC DNA]</scope>
    <source>
        <strain evidence="3 4">3A-2</strain>
    </source>
</reference>
<dbReference type="EMBL" id="KV722446">
    <property type="protein sequence ID" value="OCH88682.1"/>
    <property type="molecule type" value="Genomic_DNA"/>
</dbReference>
<name>A0A8E2AV52_9APHY</name>
<feature type="compositionally biased region" description="Basic and acidic residues" evidence="2">
    <location>
        <begin position="369"/>
        <end position="388"/>
    </location>
</feature>
<dbReference type="AlphaFoldDB" id="A0A8E2AV52"/>
<gene>
    <name evidence="3" type="ORF">OBBRIDRAFT_836408</name>
</gene>
<feature type="coiled-coil region" evidence="1">
    <location>
        <begin position="30"/>
        <end position="120"/>
    </location>
</feature>
<feature type="compositionally biased region" description="Acidic residues" evidence="2">
    <location>
        <begin position="315"/>
        <end position="333"/>
    </location>
</feature>
<dbReference type="Proteomes" id="UP000250043">
    <property type="component" value="Unassembled WGS sequence"/>
</dbReference>
<feature type="compositionally biased region" description="Polar residues" evidence="2">
    <location>
        <begin position="445"/>
        <end position="460"/>
    </location>
</feature>
<evidence type="ECO:0000313" key="3">
    <source>
        <dbReference type="EMBL" id="OCH88682.1"/>
    </source>
</evidence>
<accession>A0A8E2AV52</accession>
<proteinExistence type="predicted"/>
<keyword evidence="4" id="KW-1185">Reference proteome</keyword>
<evidence type="ECO:0000313" key="4">
    <source>
        <dbReference type="Proteomes" id="UP000250043"/>
    </source>
</evidence>
<feature type="compositionally biased region" description="Low complexity" evidence="2">
    <location>
        <begin position="258"/>
        <end position="268"/>
    </location>
</feature>
<evidence type="ECO:0000256" key="1">
    <source>
        <dbReference type="SAM" id="Coils"/>
    </source>
</evidence>
<feature type="region of interest" description="Disordered" evidence="2">
    <location>
        <begin position="175"/>
        <end position="460"/>
    </location>
</feature>
<evidence type="ECO:0000256" key="2">
    <source>
        <dbReference type="SAM" id="MobiDB-lite"/>
    </source>
</evidence>